<gene>
    <name evidence="1" type="ORF">pC5.8d_701</name>
</gene>
<sequence>MHETSPTLHGDTADLHHGMIYFTPDKNNPASGNSRLSFVCSYA</sequence>
<reference evidence="1" key="1">
    <citation type="submission" date="2018-12" db="EMBL/GenBank/DDBJ databases">
        <title>Three Rhizobium rhizogenes strains isolated from the same crown gall tumor carry diverse plasmids.</title>
        <authorList>
            <person name="Pulawska J."/>
            <person name="Kuzmanovic N."/>
        </authorList>
    </citation>
    <scope>NUCLEOTIDE SEQUENCE</scope>
    <source>
        <strain evidence="1">Colt5.8</strain>
        <plasmid evidence="1">pColt5.8d</plasmid>
    </source>
</reference>
<proteinExistence type="predicted"/>
<name>A0A7S4ZTJ7_RHIRH</name>
<protein>
    <submittedName>
        <fullName evidence="1">Uncharacterized protein</fullName>
    </submittedName>
</protein>
<evidence type="ECO:0000313" key="1">
    <source>
        <dbReference type="EMBL" id="QCL10004.1"/>
    </source>
</evidence>
<organism evidence="1">
    <name type="scientific">Rhizobium rhizogenes</name>
    <name type="common">Agrobacterium rhizogenes</name>
    <dbReference type="NCBI Taxonomy" id="359"/>
    <lineage>
        <taxon>Bacteria</taxon>
        <taxon>Pseudomonadati</taxon>
        <taxon>Pseudomonadota</taxon>
        <taxon>Alphaproteobacteria</taxon>
        <taxon>Hyphomicrobiales</taxon>
        <taxon>Rhizobiaceae</taxon>
        <taxon>Rhizobium/Agrobacterium group</taxon>
        <taxon>Rhizobium</taxon>
    </lineage>
</organism>
<keyword evidence="1" id="KW-0614">Plasmid</keyword>
<accession>A0A7S4ZTJ7</accession>
<geneLocation type="plasmid" evidence="1">
    <name>pColt5.8d</name>
</geneLocation>
<dbReference type="EMBL" id="MK318974">
    <property type="protein sequence ID" value="QCL10004.1"/>
    <property type="molecule type" value="Genomic_DNA"/>
</dbReference>
<dbReference type="AlphaFoldDB" id="A0A7S4ZTJ7"/>